<evidence type="ECO:0000313" key="2">
    <source>
        <dbReference type="Proteomes" id="UP000317484"/>
    </source>
</evidence>
<protein>
    <recommendedName>
        <fullName evidence="3">Methyltransferase domain-containing protein</fullName>
    </recommendedName>
</protein>
<dbReference type="Proteomes" id="UP000317484">
    <property type="component" value="Unassembled WGS sequence"/>
</dbReference>
<evidence type="ECO:0008006" key="3">
    <source>
        <dbReference type="Google" id="ProtNLM"/>
    </source>
</evidence>
<proteinExistence type="predicted"/>
<dbReference type="InterPro" id="IPR029063">
    <property type="entry name" value="SAM-dependent_MTases_sf"/>
</dbReference>
<dbReference type="RefSeq" id="WP_142456419.1">
    <property type="nucleotide sequence ID" value="NZ_FXTJ01000001.1"/>
</dbReference>
<accession>A0A521AE31</accession>
<dbReference type="Gene3D" id="3.40.50.150">
    <property type="entry name" value="Vaccinia Virus protein VP39"/>
    <property type="match status" value="1"/>
</dbReference>
<sequence>MARPTGTTEEHDLLGNLTLDDTGLAFSAEAGDEDRVLDLLLDGRRIWSFRVGDAPPCDGDPGRRGLAWPRSLVPFLHGTADFALRPVHGGADTVEATGRFGTASGRVRFVDPHGVQLIVNKWGNLGHALADYDTGMVDRLLDNLDEVRAVIAKHSDVDVYVTGGTLLGPYRDGRVMPNDDDADLAYLSRHSHPVDVVLEAFRLGRALVAEGMTVIRLSAGHVQLHFEHEGLADGYVDVFSGWIDDGWWYQVFPVRQRVRREQLVPVDTIDVQGRPEPTCREPEVMLDAIYGPGWATPDPAFRFQLPPATGARMYGWLSDQNMDRETWQDHYRYGAPTAPAPGSRPSDYARWVAGRIPQDGPVLDLGAGRGDDTLWFAGRGHRVDALDYVDTGMAGALRTAEACGLPVRFRVLNLNDVRRVLVAGAEIAARREPVTVFARGLLGSLVDVARPRLWRLLAMVLRTGGQAHLDVPRESWKPEPGTGEPLHRAVPLDVLAAEMAPFGLRVDETHEAEEPHDDTPWGTGPRVLPTTRMVITWQRRPR</sequence>
<organism evidence="1 2">
    <name type="scientific">Geodermatophilus aquaeductus</name>
    <dbReference type="NCBI Taxonomy" id="1564161"/>
    <lineage>
        <taxon>Bacteria</taxon>
        <taxon>Bacillati</taxon>
        <taxon>Actinomycetota</taxon>
        <taxon>Actinomycetes</taxon>
        <taxon>Geodermatophilales</taxon>
        <taxon>Geodermatophilaceae</taxon>
        <taxon>Geodermatophilus</taxon>
    </lineage>
</organism>
<reference evidence="1 2" key="1">
    <citation type="submission" date="2017-05" db="EMBL/GenBank/DDBJ databases">
        <authorList>
            <person name="Varghese N."/>
            <person name="Submissions S."/>
        </authorList>
    </citation>
    <scope>NUCLEOTIDE SEQUENCE [LARGE SCALE GENOMIC DNA]</scope>
    <source>
        <strain evidence="1 2">DSM 46834</strain>
    </source>
</reference>
<name>A0A521AE31_9ACTN</name>
<evidence type="ECO:0000313" key="1">
    <source>
        <dbReference type="EMBL" id="SMO33072.1"/>
    </source>
</evidence>
<dbReference type="AlphaFoldDB" id="A0A521AE31"/>
<dbReference type="SUPFAM" id="SSF53335">
    <property type="entry name" value="S-adenosyl-L-methionine-dependent methyltransferases"/>
    <property type="match status" value="1"/>
</dbReference>
<gene>
    <name evidence="1" type="ORF">SAMN06273567_10151</name>
</gene>
<dbReference type="EMBL" id="FXTJ01000001">
    <property type="protein sequence ID" value="SMO33072.1"/>
    <property type="molecule type" value="Genomic_DNA"/>
</dbReference>
<keyword evidence="2" id="KW-1185">Reference proteome</keyword>